<evidence type="ECO:0000256" key="1">
    <source>
        <dbReference type="ARBA" id="ARBA00022679"/>
    </source>
</evidence>
<organism evidence="6 7">
    <name type="scientific">Ligilactobacillus agilis DSM 20509</name>
    <dbReference type="NCBI Taxonomy" id="1423718"/>
    <lineage>
        <taxon>Bacteria</taxon>
        <taxon>Bacillati</taxon>
        <taxon>Bacillota</taxon>
        <taxon>Bacilli</taxon>
        <taxon>Lactobacillales</taxon>
        <taxon>Lactobacillaceae</taxon>
        <taxon>Ligilactobacillus</taxon>
    </lineage>
</organism>
<accession>A0A0R2AIG1</accession>
<dbReference type="InterPro" id="IPR013011">
    <property type="entry name" value="PTS_EIIB_2"/>
</dbReference>
<dbReference type="Pfam" id="PF05043">
    <property type="entry name" value="Mga"/>
    <property type="match status" value="1"/>
</dbReference>
<evidence type="ECO:0000259" key="5">
    <source>
        <dbReference type="PROSITE" id="PS51099"/>
    </source>
</evidence>
<dbReference type="SUPFAM" id="SSF55804">
    <property type="entry name" value="Phoshotransferase/anion transport protein"/>
    <property type="match status" value="1"/>
</dbReference>
<evidence type="ECO:0000313" key="6">
    <source>
        <dbReference type="EMBL" id="KRM66511.1"/>
    </source>
</evidence>
<protein>
    <submittedName>
        <fullName evidence="6">Mannitol operon transcriptional antiterminator</fullName>
    </submittedName>
</protein>
<dbReference type="AlphaFoldDB" id="A0A0R2AIG1"/>
<dbReference type="InterPro" id="IPR050661">
    <property type="entry name" value="BglG_antiterminators"/>
</dbReference>
<proteinExistence type="predicted"/>
<keyword evidence="2" id="KW-0805">Transcription regulation</keyword>
<dbReference type="PANTHER" id="PTHR30185:SF18">
    <property type="entry name" value="TRANSCRIPTIONAL REGULATOR MTLR"/>
    <property type="match status" value="1"/>
</dbReference>
<gene>
    <name evidence="6" type="ORF">FC14_GL002016</name>
</gene>
<keyword evidence="1" id="KW-0808">Transferase</keyword>
<sequence length="681" mass="77637">MVKLTQRQEKLLTALAESGVGLSLKDLEGLMKVSRRTIYREFADLKLYLQSQGVAITNENGLYRLTGQVAKLDGVFEDEVAKQELTTAKRESILACQLLLAGQATKIISLALSLKVSEGTIQRDLTKLERSLSQYDLHVIKQKGVGVYIEGNEAKRRQVLTGILLNELNEYYFLRYVQKGEEIAQFKQLFLDAINPQIFRQVYQGLSQTILPVVELNSDRQMIQLILIATISIKRAQLGKHPHASKTKDNLRYLAKVYEFFATLDGSLRAKLTTDEALFIASQIHLRDYSEQQFDLNEDQEWPLTLKVRQFVLDVSKDFGWNFQRNPDFFKRLTRHILNLEKNSHDRLPNVQIETLQTLTTKYQGLYNSIMKCWPQNFELRLVIPEYQLILLYFANEYTNRRYLQDLAALIVCENGIGTANILASRLKKELPEIKRVSITHLAVLGQVDLQQYDLILSTLELPGFPREYQLVSPLLLNDEVKRLKDYLANYHQPDYGQVKTSLVKHKNALKKLSQMKAYLDLSLKLITQTQVHKVANQGSDLGASVEETLAHIPGEIINDKEKVTLALLRRINLAPIGIPDTNLALLHTSDTGVNQCYFGIYELAHPIKMLGMDREEMQVSRYTLMVAPKEVTDLEQKVLGIISSSIVMNSENTNVFETGTSEAVQELLANQLLNEIPKEK</sequence>
<dbReference type="CDD" id="cd05568">
    <property type="entry name" value="PTS_IIB_bgl_like"/>
    <property type="match status" value="1"/>
</dbReference>
<dbReference type="InterPro" id="IPR007737">
    <property type="entry name" value="Mga_HTH"/>
</dbReference>
<dbReference type="EMBL" id="AYYP01000001">
    <property type="protein sequence ID" value="KRM66511.1"/>
    <property type="molecule type" value="Genomic_DNA"/>
</dbReference>
<reference evidence="6 7" key="1">
    <citation type="journal article" date="2015" name="Genome Announc.">
        <title>Expanding the biotechnology potential of lactobacilli through comparative genomics of 213 strains and associated genera.</title>
        <authorList>
            <person name="Sun Z."/>
            <person name="Harris H.M."/>
            <person name="McCann A."/>
            <person name="Guo C."/>
            <person name="Argimon S."/>
            <person name="Zhang W."/>
            <person name="Yang X."/>
            <person name="Jeffery I.B."/>
            <person name="Cooney J.C."/>
            <person name="Kagawa T.F."/>
            <person name="Liu W."/>
            <person name="Song Y."/>
            <person name="Salvetti E."/>
            <person name="Wrobel A."/>
            <person name="Rasinkangas P."/>
            <person name="Parkhill J."/>
            <person name="Rea M.C."/>
            <person name="O'Sullivan O."/>
            <person name="Ritari J."/>
            <person name="Douillard F.P."/>
            <person name="Paul Ross R."/>
            <person name="Yang R."/>
            <person name="Briner A.E."/>
            <person name="Felis G.E."/>
            <person name="de Vos W.M."/>
            <person name="Barrangou R."/>
            <person name="Klaenhammer T.R."/>
            <person name="Caufield P.W."/>
            <person name="Cui Y."/>
            <person name="Zhang H."/>
            <person name="O'Toole P.W."/>
        </authorList>
    </citation>
    <scope>NUCLEOTIDE SEQUENCE [LARGE SCALE GENOMIC DNA]</scope>
    <source>
        <strain evidence="6 7">DSM 20509</strain>
    </source>
</reference>
<evidence type="ECO:0000259" key="4">
    <source>
        <dbReference type="PROSITE" id="PS51094"/>
    </source>
</evidence>
<dbReference type="Proteomes" id="UP000051008">
    <property type="component" value="Unassembled WGS sequence"/>
</dbReference>
<dbReference type="Gene3D" id="3.40.50.2300">
    <property type="match status" value="1"/>
</dbReference>
<evidence type="ECO:0000313" key="7">
    <source>
        <dbReference type="Proteomes" id="UP000051008"/>
    </source>
</evidence>
<evidence type="ECO:0000256" key="2">
    <source>
        <dbReference type="ARBA" id="ARBA00023015"/>
    </source>
</evidence>
<dbReference type="GO" id="GO:0008982">
    <property type="term" value="F:protein-N(PI)-phosphohistidine-sugar phosphotransferase activity"/>
    <property type="evidence" value="ECO:0007669"/>
    <property type="project" value="InterPro"/>
</dbReference>
<dbReference type="PROSITE" id="PS51094">
    <property type="entry name" value="PTS_EIIA_TYPE_2"/>
    <property type="match status" value="1"/>
</dbReference>
<dbReference type="Pfam" id="PF00359">
    <property type="entry name" value="PTS_EIIA_2"/>
    <property type="match status" value="1"/>
</dbReference>
<dbReference type="PATRIC" id="fig|1423718.3.peg.2091"/>
<evidence type="ECO:0000256" key="3">
    <source>
        <dbReference type="ARBA" id="ARBA00023163"/>
    </source>
</evidence>
<dbReference type="InterPro" id="IPR036095">
    <property type="entry name" value="PTS_EIIB-like_sf"/>
</dbReference>
<dbReference type="OrthoDB" id="9776005at2"/>
<dbReference type="SUPFAM" id="SSF52794">
    <property type="entry name" value="PTS system IIB component-like"/>
    <property type="match status" value="1"/>
</dbReference>
<feature type="domain" description="PTS EIIA type-2" evidence="4">
    <location>
        <begin position="525"/>
        <end position="672"/>
    </location>
</feature>
<comment type="caution">
    <text evidence="6">The sequence shown here is derived from an EMBL/GenBank/DDBJ whole genome shotgun (WGS) entry which is preliminary data.</text>
</comment>
<dbReference type="InterPro" id="IPR016152">
    <property type="entry name" value="PTrfase/Anion_transptr"/>
</dbReference>
<dbReference type="GO" id="GO:0009401">
    <property type="term" value="P:phosphoenolpyruvate-dependent sugar phosphotransferase system"/>
    <property type="evidence" value="ECO:0007669"/>
    <property type="project" value="InterPro"/>
</dbReference>
<dbReference type="PROSITE" id="PS51099">
    <property type="entry name" value="PTS_EIIB_TYPE_2"/>
    <property type="match status" value="1"/>
</dbReference>
<dbReference type="RefSeq" id="WP_056975596.1">
    <property type="nucleotide sequence ID" value="NZ_AYYP01000001.1"/>
</dbReference>
<dbReference type="InterPro" id="IPR036388">
    <property type="entry name" value="WH-like_DNA-bd_sf"/>
</dbReference>
<feature type="domain" description="PTS EIIB type-2" evidence="5">
    <location>
        <begin position="407"/>
        <end position="496"/>
    </location>
</feature>
<keyword evidence="3" id="KW-0804">Transcription</keyword>
<dbReference type="Gene3D" id="1.10.10.10">
    <property type="entry name" value="Winged helix-like DNA-binding domain superfamily/Winged helix DNA-binding domain"/>
    <property type="match status" value="1"/>
</dbReference>
<dbReference type="InterPro" id="IPR002178">
    <property type="entry name" value="PTS_EIIA_type-2_dom"/>
</dbReference>
<dbReference type="Gene3D" id="3.40.930.10">
    <property type="entry name" value="Mannitol-specific EII, Chain A"/>
    <property type="match status" value="1"/>
</dbReference>
<dbReference type="PANTHER" id="PTHR30185">
    <property type="entry name" value="CRYPTIC BETA-GLUCOSIDE BGL OPERON ANTITERMINATOR"/>
    <property type="match status" value="1"/>
</dbReference>
<keyword evidence="7" id="KW-1185">Reference proteome</keyword>
<name>A0A0R2AIG1_9LACO</name>